<dbReference type="InterPro" id="IPR004598">
    <property type="entry name" value="TFIIH_p52/Tfb2"/>
</dbReference>
<sequence length="165" mass="18740">MQSVLRYLALPSEDTERTVSVETKTVLQEAGLLHKSADGLAITSYGFQFLLMDYAKQIWSYLVHYLEYMEKKSSSPEEAISFLLASVFCSLDKAYTTEMLSSASLNFLQHLRGIGLVYQRKRKAGWFCFTALTAILSNFTMSLSHKPKGFLIVETNFRLYAFTGE</sequence>
<dbReference type="GO" id="GO:0001671">
    <property type="term" value="F:ATPase activator activity"/>
    <property type="evidence" value="ECO:0007669"/>
    <property type="project" value="InterPro"/>
</dbReference>
<keyword evidence="1" id="KW-0805">Transcription regulation</keyword>
<dbReference type="Pfam" id="PF03849">
    <property type="entry name" value="Tfb2"/>
    <property type="match status" value="1"/>
</dbReference>
<dbReference type="WBParaSite" id="SBAD_0001333301-mRNA-1">
    <property type="protein sequence ID" value="SBAD_0001333301-mRNA-1"/>
    <property type="gene ID" value="SBAD_0001333301"/>
</dbReference>
<comment type="similarity">
    <text evidence="1">Belongs to the TFB2 family.</text>
</comment>
<dbReference type="GO" id="GO:0000439">
    <property type="term" value="C:transcription factor TFIIH core complex"/>
    <property type="evidence" value="ECO:0007669"/>
    <property type="project" value="InterPro"/>
</dbReference>
<comment type="function">
    <text evidence="1">Component of the general transcription and DNA repair factor IIH (TFIIH) core complex which is involved in general and transcription-coupled nucleotide excision repair (NER) of damaged DNA.</text>
</comment>
<dbReference type="OrthoDB" id="364513at2759"/>
<dbReference type="AlphaFoldDB" id="A0A183JAM2"/>
<evidence type="ECO:0000313" key="4">
    <source>
        <dbReference type="WBParaSite" id="SBAD_0001333301-mRNA-1"/>
    </source>
</evidence>
<evidence type="ECO:0000256" key="1">
    <source>
        <dbReference type="RuleBase" id="RU364024"/>
    </source>
</evidence>
<keyword evidence="1" id="KW-0539">Nucleus</keyword>
<protein>
    <recommendedName>
        <fullName evidence="1">General transcription factor IIH subunit 4</fullName>
    </recommendedName>
</protein>
<dbReference type="PANTHER" id="PTHR13152">
    <property type="entry name" value="TFIIH, POLYPEPTIDE 4"/>
    <property type="match status" value="1"/>
</dbReference>
<evidence type="ECO:0000313" key="3">
    <source>
        <dbReference type="Proteomes" id="UP000270296"/>
    </source>
</evidence>
<evidence type="ECO:0000313" key="2">
    <source>
        <dbReference type="EMBL" id="VDP52718.1"/>
    </source>
</evidence>
<name>A0A183JAM2_9BILA</name>
<comment type="subcellular location">
    <subcellularLocation>
        <location evidence="1">Nucleus</location>
    </subcellularLocation>
</comment>
<keyword evidence="1" id="KW-0234">DNA repair</keyword>
<reference evidence="4" key="1">
    <citation type="submission" date="2016-06" db="UniProtKB">
        <authorList>
            <consortium name="WormBaseParasite"/>
        </authorList>
    </citation>
    <scope>IDENTIFICATION</scope>
</reference>
<keyword evidence="1" id="KW-0227">DNA damage</keyword>
<dbReference type="GO" id="GO:0003690">
    <property type="term" value="F:double-stranded DNA binding"/>
    <property type="evidence" value="ECO:0007669"/>
    <property type="project" value="TreeGrafter"/>
</dbReference>
<dbReference type="PANTHER" id="PTHR13152:SF0">
    <property type="entry name" value="GENERAL TRANSCRIPTION FACTOR IIH SUBUNIT 4"/>
    <property type="match status" value="1"/>
</dbReference>
<dbReference type="Proteomes" id="UP000270296">
    <property type="component" value="Unassembled WGS sequence"/>
</dbReference>
<proteinExistence type="inferred from homology"/>
<dbReference type="EMBL" id="UZAM01019360">
    <property type="protein sequence ID" value="VDP52718.1"/>
    <property type="molecule type" value="Genomic_DNA"/>
</dbReference>
<dbReference type="GO" id="GO:0005675">
    <property type="term" value="C:transcription factor TFIIH holo complex"/>
    <property type="evidence" value="ECO:0007669"/>
    <property type="project" value="TreeGrafter"/>
</dbReference>
<accession>A0A183JAM2</accession>
<gene>
    <name evidence="2" type="ORF">SBAD_LOCUS12920</name>
</gene>
<keyword evidence="1" id="KW-0804">Transcription</keyword>
<organism evidence="4">
    <name type="scientific">Soboliphyme baturini</name>
    <dbReference type="NCBI Taxonomy" id="241478"/>
    <lineage>
        <taxon>Eukaryota</taxon>
        <taxon>Metazoa</taxon>
        <taxon>Ecdysozoa</taxon>
        <taxon>Nematoda</taxon>
        <taxon>Enoplea</taxon>
        <taxon>Dorylaimia</taxon>
        <taxon>Dioctophymatida</taxon>
        <taxon>Dioctophymatoidea</taxon>
        <taxon>Soboliphymatidae</taxon>
        <taxon>Soboliphyme</taxon>
    </lineage>
</organism>
<dbReference type="GO" id="GO:0006289">
    <property type="term" value="P:nucleotide-excision repair"/>
    <property type="evidence" value="ECO:0007669"/>
    <property type="project" value="InterPro"/>
</dbReference>
<reference evidence="2 3" key="2">
    <citation type="submission" date="2018-11" db="EMBL/GenBank/DDBJ databases">
        <authorList>
            <consortium name="Pathogen Informatics"/>
        </authorList>
    </citation>
    <scope>NUCLEOTIDE SEQUENCE [LARGE SCALE GENOMIC DNA]</scope>
</reference>
<keyword evidence="3" id="KW-1185">Reference proteome</keyword>